<evidence type="ECO:0000313" key="2">
    <source>
        <dbReference type="Proteomes" id="UP000009059"/>
    </source>
</evidence>
<dbReference type="HOGENOM" id="CLU_3389791_0_0_7"/>
<dbReference type="KEGG" id="hpn:HPIN_06285"/>
<dbReference type="Proteomes" id="UP000009059">
    <property type="component" value="Chromosome"/>
</dbReference>
<organism evidence="1 2">
    <name type="scientific">Helicobacter pylori (strain India7)</name>
    <dbReference type="NCBI Taxonomy" id="907238"/>
    <lineage>
        <taxon>Bacteria</taxon>
        <taxon>Pseudomonadati</taxon>
        <taxon>Campylobacterota</taxon>
        <taxon>Epsilonproteobacteria</taxon>
        <taxon>Campylobacterales</taxon>
        <taxon>Helicobacteraceae</taxon>
        <taxon>Helicobacter</taxon>
    </lineage>
</organism>
<proteinExistence type="predicted"/>
<reference evidence="2" key="1">
    <citation type="submission" date="2010-11" db="EMBL/GenBank/DDBJ databases">
        <title>Genome sequence of Helicobacter pylori strain India7.</title>
        <authorList>
            <person name="Kersulyte D."/>
            <person name="Mukhopadhyay A."/>
            <person name="Choudhury A."/>
            <person name="Nair G.B."/>
            <person name="Berg D.E."/>
        </authorList>
    </citation>
    <scope>NUCLEOTIDE SEQUENCE [LARGE SCALE GENOMIC DNA]</scope>
    <source>
        <strain evidence="2">India7</strain>
    </source>
</reference>
<name>E8QHI9_HELP7</name>
<dbReference type="AlphaFoldDB" id="E8QHI9"/>
<sequence length="32" mass="3912">MTNALLYSILKNAFERFYFLRKIADCYQAFFI</sequence>
<evidence type="ECO:0000313" key="1">
    <source>
        <dbReference type="EMBL" id="ADU80451.1"/>
    </source>
</evidence>
<protein>
    <submittedName>
        <fullName evidence="1">Uncharacterized protein</fullName>
    </submittedName>
</protein>
<accession>E8QHI9</accession>
<dbReference type="EMBL" id="CP002331">
    <property type="protein sequence ID" value="ADU80451.1"/>
    <property type="molecule type" value="Genomic_DNA"/>
</dbReference>
<gene>
    <name evidence="1" type="ordered locus">HPIN_06285</name>
</gene>